<reference evidence="3" key="1">
    <citation type="submission" date="2015-07" db="EMBL/GenBank/DDBJ databases">
        <title>Draft Genome Sequence of Oceanobacillus picturae Heshi-B3 that Was Isolated from Fermented Rice Bran with Aging Salted Mackerel, Which Was Named Heshiko as Traditional Fermented Seafood in Japan.</title>
        <authorList>
            <person name="Akuzawa S."/>
            <person name="Nakagawa J."/>
            <person name="Kanekatsu T."/>
            <person name="Kanesaki Y."/>
            <person name="Suzuki T."/>
        </authorList>
    </citation>
    <scope>NUCLEOTIDE SEQUENCE [LARGE SCALE GENOMIC DNA]</scope>
    <source>
        <strain evidence="3">Heshi-B3</strain>
    </source>
</reference>
<dbReference type="SUPFAM" id="SSF52141">
    <property type="entry name" value="Uracil-DNA glycosylase-like"/>
    <property type="match status" value="1"/>
</dbReference>
<sequence>MQEKLSSFAPVLPEKPRVLILGSMPGGQSLEKQEYYGNPRNHFWNILFVLFHQTPLQDYEAKLNFVKEKGIALWDTIGKCYRRGSLDANIMDEEPNNIIELTEQFPSIKLIACNGGKAYDTFKRNFPMEQLTDVDVIKLPSTSPIPGRYTKTFEGKVEEWRRIVEYL</sequence>
<dbReference type="InterPro" id="IPR026353">
    <property type="entry name" value="Hypoxan-DNA_Glyclase"/>
</dbReference>
<dbReference type="SMART" id="SM00986">
    <property type="entry name" value="UDG"/>
    <property type="match status" value="1"/>
</dbReference>
<dbReference type="Pfam" id="PF03167">
    <property type="entry name" value="UDG"/>
    <property type="match status" value="1"/>
</dbReference>
<feature type="domain" description="Uracil-DNA glycosylase-like" evidence="1">
    <location>
        <begin position="9"/>
        <end position="164"/>
    </location>
</feature>
<dbReference type="CDD" id="cd10032">
    <property type="entry name" value="UDG-F6_HDG"/>
    <property type="match status" value="1"/>
</dbReference>
<gene>
    <name evidence="2" type="ORF">OPHB3_2966</name>
</gene>
<evidence type="ECO:0000313" key="3">
    <source>
        <dbReference type="Proteomes" id="UP000052946"/>
    </source>
</evidence>
<dbReference type="SMART" id="SM00987">
    <property type="entry name" value="UreE_C"/>
    <property type="match status" value="1"/>
</dbReference>
<evidence type="ECO:0000313" key="2">
    <source>
        <dbReference type="EMBL" id="GAQ19007.1"/>
    </source>
</evidence>
<name>A0A0U9H923_9BACI</name>
<dbReference type="NCBIfam" id="TIGR04274">
    <property type="entry name" value="hypoxanDNAglyco"/>
    <property type="match status" value="1"/>
</dbReference>
<organism evidence="2 3">
    <name type="scientific">Oceanobacillus picturae</name>
    <dbReference type="NCBI Taxonomy" id="171693"/>
    <lineage>
        <taxon>Bacteria</taxon>
        <taxon>Bacillati</taxon>
        <taxon>Bacillota</taxon>
        <taxon>Bacilli</taxon>
        <taxon>Bacillales</taxon>
        <taxon>Bacillaceae</taxon>
        <taxon>Oceanobacillus</taxon>
    </lineage>
</organism>
<dbReference type="Proteomes" id="UP000052946">
    <property type="component" value="Unassembled WGS sequence"/>
</dbReference>
<proteinExistence type="predicted"/>
<dbReference type="OrthoDB" id="9799921at2"/>
<dbReference type="EMBL" id="BBXV01000036">
    <property type="protein sequence ID" value="GAQ19007.1"/>
    <property type="molecule type" value="Genomic_DNA"/>
</dbReference>
<dbReference type="RefSeq" id="WP_058950780.1">
    <property type="nucleotide sequence ID" value="NZ_BBXV01000036.1"/>
</dbReference>
<dbReference type="InterPro" id="IPR036895">
    <property type="entry name" value="Uracil-DNA_glycosylase-like_sf"/>
</dbReference>
<reference evidence="2 3" key="2">
    <citation type="journal article" date="2016" name="Genome Announc.">
        <title>Draft Genome Sequence of Oceanobacillus picturae Heshi-B3, Isolated from Fermented Rice Bran in a Traditional Japanese Seafood Dish.</title>
        <authorList>
            <person name="Akuzawa S."/>
            <person name="Nagaoka J."/>
            <person name="Kanekatsu M."/>
            <person name="Kanesaki Y."/>
            <person name="Suzuki T."/>
        </authorList>
    </citation>
    <scope>NUCLEOTIDE SEQUENCE [LARGE SCALE GENOMIC DNA]</scope>
    <source>
        <strain evidence="2 3">Heshi-B3</strain>
    </source>
</reference>
<accession>A0A0U9H923</accession>
<evidence type="ECO:0000259" key="1">
    <source>
        <dbReference type="SMART" id="SM00986"/>
    </source>
</evidence>
<dbReference type="Gene3D" id="3.40.470.10">
    <property type="entry name" value="Uracil-DNA glycosylase-like domain"/>
    <property type="match status" value="1"/>
</dbReference>
<comment type="caution">
    <text evidence="2">The sequence shown here is derived from an EMBL/GenBank/DDBJ whole genome shotgun (WGS) entry which is preliminary data.</text>
</comment>
<dbReference type="InterPro" id="IPR005122">
    <property type="entry name" value="Uracil-DNA_glycosylase-like"/>
</dbReference>
<dbReference type="AlphaFoldDB" id="A0A0U9H923"/>
<protein>
    <submittedName>
        <fullName evidence="2">DNA-deoxyinosine glycosylase</fullName>
    </submittedName>
</protein>